<dbReference type="PROSITE" id="PS51197">
    <property type="entry name" value="HTH_RRF2_2"/>
    <property type="match status" value="1"/>
</dbReference>
<dbReference type="GO" id="GO:0003677">
    <property type="term" value="F:DNA binding"/>
    <property type="evidence" value="ECO:0007669"/>
    <property type="project" value="UniProtKB-KW"/>
</dbReference>
<evidence type="ECO:0000313" key="2">
    <source>
        <dbReference type="EMBL" id="SDN06046.1"/>
    </source>
</evidence>
<sequence length="146" mass="16185">MKLSTRGRYGVKAVLELAIHYGSGHVSIKSVAKSQNVSEYYLEQLFAQLRKSGIIKSLRGPCGGYALARPPGQITVHDVIEVLEGSIEISDCIVDTTCKNVESCATRLLWVRIKDSIDGVLQSTTFQDMVDDYQKMNRMKDGVNDD</sequence>
<dbReference type="Proteomes" id="UP000214880">
    <property type="component" value="Unassembled WGS sequence"/>
</dbReference>
<dbReference type="EMBL" id="FNHB01000011">
    <property type="protein sequence ID" value="SDN06046.1"/>
    <property type="molecule type" value="Genomic_DNA"/>
</dbReference>
<dbReference type="PANTHER" id="PTHR33221:SF5">
    <property type="entry name" value="HTH-TYPE TRANSCRIPTIONAL REGULATOR ISCR"/>
    <property type="match status" value="1"/>
</dbReference>
<dbReference type="STRING" id="146817.SAMN04488502_11136"/>
<protein>
    <submittedName>
        <fullName evidence="2">Transcriptional regulator, BadM/Rrf2 family</fullName>
    </submittedName>
</protein>
<accession>A0A1G9YBK9</accession>
<dbReference type="RefSeq" id="WP_092074627.1">
    <property type="nucleotide sequence ID" value="NZ_FNHB01000011.1"/>
</dbReference>
<dbReference type="GO" id="GO:0003700">
    <property type="term" value="F:DNA-binding transcription factor activity"/>
    <property type="evidence" value="ECO:0007669"/>
    <property type="project" value="TreeGrafter"/>
</dbReference>
<reference evidence="2 3" key="1">
    <citation type="submission" date="2016-10" db="EMBL/GenBank/DDBJ databases">
        <authorList>
            <person name="de Groot N.N."/>
        </authorList>
    </citation>
    <scope>NUCLEOTIDE SEQUENCE [LARGE SCALE GENOMIC DNA]</scope>
    <source>
        <strain evidence="2 3">DSM 1736</strain>
    </source>
</reference>
<dbReference type="AlphaFoldDB" id="A0A1G9YBK9"/>
<dbReference type="InterPro" id="IPR030489">
    <property type="entry name" value="TR_Rrf2-type_CS"/>
</dbReference>
<dbReference type="Pfam" id="PF02082">
    <property type="entry name" value="Rrf2"/>
    <property type="match status" value="1"/>
</dbReference>
<evidence type="ECO:0000313" key="3">
    <source>
        <dbReference type="Proteomes" id="UP000214880"/>
    </source>
</evidence>
<dbReference type="SUPFAM" id="SSF46785">
    <property type="entry name" value="Winged helix' DNA-binding domain"/>
    <property type="match status" value="1"/>
</dbReference>
<dbReference type="PANTHER" id="PTHR33221">
    <property type="entry name" value="WINGED HELIX-TURN-HELIX TRANSCRIPTIONAL REGULATOR, RRF2 FAMILY"/>
    <property type="match status" value="1"/>
</dbReference>
<dbReference type="NCBIfam" id="TIGR00738">
    <property type="entry name" value="rrf2_super"/>
    <property type="match status" value="1"/>
</dbReference>
<dbReference type="InterPro" id="IPR036390">
    <property type="entry name" value="WH_DNA-bd_sf"/>
</dbReference>
<organism evidence="2 3">
    <name type="scientific">Dendrosporobacter quercicolus</name>
    <dbReference type="NCBI Taxonomy" id="146817"/>
    <lineage>
        <taxon>Bacteria</taxon>
        <taxon>Bacillati</taxon>
        <taxon>Bacillota</taxon>
        <taxon>Negativicutes</taxon>
        <taxon>Selenomonadales</taxon>
        <taxon>Sporomusaceae</taxon>
        <taxon>Dendrosporobacter</taxon>
    </lineage>
</organism>
<gene>
    <name evidence="2" type="ORF">SAMN04488502_11136</name>
</gene>
<dbReference type="Gene3D" id="1.10.10.10">
    <property type="entry name" value="Winged helix-like DNA-binding domain superfamily/Winged helix DNA-binding domain"/>
    <property type="match status" value="1"/>
</dbReference>
<keyword evidence="1" id="KW-0238">DNA-binding</keyword>
<name>A0A1G9YBK9_9FIRM</name>
<dbReference type="InterPro" id="IPR000944">
    <property type="entry name" value="Tscrpt_reg_Rrf2"/>
</dbReference>
<evidence type="ECO:0000256" key="1">
    <source>
        <dbReference type="ARBA" id="ARBA00023125"/>
    </source>
</evidence>
<dbReference type="GO" id="GO:0005829">
    <property type="term" value="C:cytosol"/>
    <property type="evidence" value="ECO:0007669"/>
    <property type="project" value="TreeGrafter"/>
</dbReference>
<keyword evidence="3" id="KW-1185">Reference proteome</keyword>
<dbReference type="PROSITE" id="PS01332">
    <property type="entry name" value="HTH_RRF2_1"/>
    <property type="match status" value="1"/>
</dbReference>
<dbReference type="InterPro" id="IPR036388">
    <property type="entry name" value="WH-like_DNA-bd_sf"/>
</dbReference>
<dbReference type="OrthoDB" id="9808360at2"/>
<proteinExistence type="predicted"/>